<accession>A0A9D6QYV9</accession>
<dbReference type="GO" id="GO:0016755">
    <property type="term" value="F:aminoacyltransferase activity"/>
    <property type="evidence" value="ECO:0007669"/>
    <property type="project" value="InterPro"/>
</dbReference>
<organism evidence="7 8">
    <name type="scientific">Candidatus Sungiibacteriota bacterium</name>
    <dbReference type="NCBI Taxonomy" id="2750080"/>
    <lineage>
        <taxon>Bacteria</taxon>
        <taxon>Candidatus Sungiibacteriota</taxon>
    </lineage>
</organism>
<sequence>MAVKTESRIKSQELRTKELPIAFSSQPSFLQSEEWAAIQERDKRPSALLRFGDEEVRFFLHELPGGFHYAYAPHPVINNRKAFLESLNMKTIFPNAIFYRIEAEAIDQTFEVPNTSVSLQPQETIILDLSKNDGELLSLMHPKTRYNLRVALRHAIRTENLTSETGISILYGLLKETARRDRFHLHEKRHYQNLISANSEAFSNEIFVAFKANEPAAAAIVNFHKGRAVYLHGGSRYELRAFMAPYPLHWRIITEAQQRGCATYNLWGIDEKKWPGVTRFKKGFGGKIIQYPRAFDVVRRPFWYLMYQSIRSFV</sequence>
<reference evidence="7" key="1">
    <citation type="submission" date="2020-07" db="EMBL/GenBank/DDBJ databases">
        <title>Huge and variable diversity of episymbiotic CPR bacteria and DPANN archaea in groundwater ecosystems.</title>
        <authorList>
            <person name="He C.Y."/>
            <person name="Keren R."/>
            <person name="Whittaker M."/>
            <person name="Farag I.F."/>
            <person name="Doudna J."/>
            <person name="Cate J.H.D."/>
            <person name="Banfield J.F."/>
        </authorList>
    </citation>
    <scope>NUCLEOTIDE SEQUENCE</scope>
    <source>
        <strain evidence="7">NC_groundwater_972_Pr1_S-0.2um_49_27</strain>
    </source>
</reference>
<dbReference type="Gene3D" id="3.40.630.30">
    <property type="match status" value="1"/>
</dbReference>
<keyword evidence="6" id="KW-0961">Cell wall biogenesis/degradation</keyword>
<protein>
    <submittedName>
        <fullName evidence="7">Peptidoglycan bridge formation glycyltransferase FemA/FemB family protein</fullName>
    </submittedName>
</protein>
<evidence type="ECO:0000256" key="6">
    <source>
        <dbReference type="ARBA" id="ARBA00023316"/>
    </source>
</evidence>
<dbReference type="InterPro" id="IPR050644">
    <property type="entry name" value="PG_Glycine_Bridge_Synth"/>
</dbReference>
<comment type="caution">
    <text evidence="7">The sequence shown here is derived from an EMBL/GenBank/DDBJ whole genome shotgun (WGS) entry which is preliminary data.</text>
</comment>
<dbReference type="SUPFAM" id="SSF55729">
    <property type="entry name" value="Acyl-CoA N-acyltransferases (Nat)"/>
    <property type="match status" value="1"/>
</dbReference>
<gene>
    <name evidence="7" type="ORF">HY220_03570</name>
</gene>
<evidence type="ECO:0000256" key="2">
    <source>
        <dbReference type="ARBA" id="ARBA00022679"/>
    </source>
</evidence>
<dbReference type="Pfam" id="PF02388">
    <property type="entry name" value="FemAB"/>
    <property type="match status" value="2"/>
</dbReference>
<dbReference type="Proteomes" id="UP000808388">
    <property type="component" value="Unassembled WGS sequence"/>
</dbReference>
<evidence type="ECO:0000256" key="5">
    <source>
        <dbReference type="ARBA" id="ARBA00023315"/>
    </source>
</evidence>
<dbReference type="InterPro" id="IPR016181">
    <property type="entry name" value="Acyl_CoA_acyltransferase"/>
</dbReference>
<keyword evidence="4" id="KW-0573">Peptidoglycan synthesis</keyword>
<dbReference type="GO" id="GO:0009252">
    <property type="term" value="P:peptidoglycan biosynthetic process"/>
    <property type="evidence" value="ECO:0007669"/>
    <property type="project" value="UniProtKB-KW"/>
</dbReference>
<dbReference type="InterPro" id="IPR003447">
    <property type="entry name" value="FEMABX"/>
</dbReference>
<dbReference type="GO" id="GO:0071555">
    <property type="term" value="P:cell wall organization"/>
    <property type="evidence" value="ECO:0007669"/>
    <property type="project" value="UniProtKB-KW"/>
</dbReference>
<comment type="similarity">
    <text evidence="1">Belongs to the FemABX family.</text>
</comment>
<keyword evidence="5" id="KW-0012">Acyltransferase</keyword>
<evidence type="ECO:0000256" key="3">
    <source>
        <dbReference type="ARBA" id="ARBA00022960"/>
    </source>
</evidence>
<keyword evidence="2" id="KW-0808">Transferase</keyword>
<dbReference type="PANTHER" id="PTHR36174">
    <property type="entry name" value="LIPID II:GLYCINE GLYCYLTRANSFERASE"/>
    <property type="match status" value="1"/>
</dbReference>
<dbReference type="EMBL" id="JACQCQ010000012">
    <property type="protein sequence ID" value="MBI3627791.1"/>
    <property type="molecule type" value="Genomic_DNA"/>
</dbReference>
<evidence type="ECO:0000256" key="1">
    <source>
        <dbReference type="ARBA" id="ARBA00009943"/>
    </source>
</evidence>
<keyword evidence="3" id="KW-0133">Cell shape</keyword>
<dbReference type="GO" id="GO:0008360">
    <property type="term" value="P:regulation of cell shape"/>
    <property type="evidence" value="ECO:0007669"/>
    <property type="project" value="UniProtKB-KW"/>
</dbReference>
<evidence type="ECO:0000256" key="4">
    <source>
        <dbReference type="ARBA" id="ARBA00022984"/>
    </source>
</evidence>
<dbReference type="AlphaFoldDB" id="A0A9D6QYV9"/>
<evidence type="ECO:0000313" key="8">
    <source>
        <dbReference type="Proteomes" id="UP000808388"/>
    </source>
</evidence>
<dbReference type="PROSITE" id="PS51191">
    <property type="entry name" value="FEMABX"/>
    <property type="match status" value="1"/>
</dbReference>
<evidence type="ECO:0000313" key="7">
    <source>
        <dbReference type="EMBL" id="MBI3627791.1"/>
    </source>
</evidence>
<proteinExistence type="inferred from homology"/>
<name>A0A9D6QYV9_9BACT</name>
<dbReference type="PANTHER" id="PTHR36174:SF1">
    <property type="entry name" value="LIPID II:GLYCINE GLYCYLTRANSFERASE"/>
    <property type="match status" value="1"/>
</dbReference>